<evidence type="ECO:0000313" key="2">
    <source>
        <dbReference type="EMBL" id="KZT71364.1"/>
    </source>
</evidence>
<accession>A0A165S020</accession>
<dbReference type="GO" id="GO:0016787">
    <property type="term" value="F:hydrolase activity"/>
    <property type="evidence" value="ECO:0007669"/>
    <property type="project" value="InterPro"/>
</dbReference>
<organism evidence="2 3">
    <name type="scientific">Daedalea quercina L-15889</name>
    <dbReference type="NCBI Taxonomy" id="1314783"/>
    <lineage>
        <taxon>Eukaryota</taxon>
        <taxon>Fungi</taxon>
        <taxon>Dikarya</taxon>
        <taxon>Basidiomycota</taxon>
        <taxon>Agaricomycotina</taxon>
        <taxon>Agaricomycetes</taxon>
        <taxon>Polyporales</taxon>
        <taxon>Fomitopsis</taxon>
    </lineage>
</organism>
<dbReference type="OrthoDB" id="630188at2759"/>
<keyword evidence="3" id="KW-1185">Reference proteome</keyword>
<gene>
    <name evidence="2" type="ORF">DAEQUDRAFT_736858</name>
</gene>
<dbReference type="InterPro" id="IPR051693">
    <property type="entry name" value="UPF0046_metallophosphoest"/>
</dbReference>
<dbReference type="InterPro" id="IPR004843">
    <property type="entry name" value="Calcineurin-like_PHP"/>
</dbReference>
<reference evidence="2 3" key="1">
    <citation type="journal article" date="2016" name="Mol. Biol. Evol.">
        <title>Comparative Genomics of Early-Diverging Mushroom-Forming Fungi Provides Insights into the Origins of Lignocellulose Decay Capabilities.</title>
        <authorList>
            <person name="Nagy L.G."/>
            <person name="Riley R."/>
            <person name="Tritt A."/>
            <person name="Adam C."/>
            <person name="Daum C."/>
            <person name="Floudas D."/>
            <person name="Sun H."/>
            <person name="Yadav J.S."/>
            <person name="Pangilinan J."/>
            <person name="Larsson K.H."/>
            <person name="Matsuura K."/>
            <person name="Barry K."/>
            <person name="Labutti K."/>
            <person name="Kuo R."/>
            <person name="Ohm R.A."/>
            <person name="Bhattacharya S.S."/>
            <person name="Shirouzu T."/>
            <person name="Yoshinaga Y."/>
            <person name="Martin F.M."/>
            <person name="Grigoriev I.V."/>
            <person name="Hibbett D.S."/>
        </authorList>
    </citation>
    <scope>NUCLEOTIDE SEQUENCE [LARGE SCALE GENOMIC DNA]</scope>
    <source>
        <strain evidence="2 3">L-15889</strain>
    </source>
</reference>
<dbReference type="Gene3D" id="3.60.21.10">
    <property type="match status" value="1"/>
</dbReference>
<dbReference type="PANTHER" id="PTHR12905">
    <property type="entry name" value="METALLOPHOSPHOESTERASE"/>
    <property type="match status" value="1"/>
</dbReference>
<name>A0A165S020_9APHY</name>
<dbReference type="Pfam" id="PF00149">
    <property type="entry name" value="Metallophos"/>
    <property type="match status" value="1"/>
</dbReference>
<proteinExistence type="predicted"/>
<sequence>MSQPTFSSSTATVYVKYSAENPPPHPGPSWTRFICISDTHSRVYKVPPGDVLLHAGDLSAGGAYKRLKVTLDWVATLPHPIKILIAGNHDRVQLCLDGDWQEGGYWANMAGGAIRRKDAMAARQLIRDASLRNAGMHYLEFESIDITTSAGRMWKVYGSPAAPRYSWGAFQYEYNKGEEIYARISKDTEILLTHTPPYGILDKTRKGSSAGCENLAQRLKSEDLRQCRLHVFGHIHESHGAILDEGSAVPYGRVSVNAALAYGGQAIIVDLKN</sequence>
<evidence type="ECO:0000313" key="3">
    <source>
        <dbReference type="Proteomes" id="UP000076727"/>
    </source>
</evidence>
<dbReference type="EMBL" id="KV429046">
    <property type="protein sequence ID" value="KZT71364.1"/>
    <property type="molecule type" value="Genomic_DNA"/>
</dbReference>
<dbReference type="CDD" id="cd07379">
    <property type="entry name" value="MPP_239FB"/>
    <property type="match status" value="1"/>
</dbReference>
<dbReference type="AlphaFoldDB" id="A0A165S020"/>
<evidence type="ECO:0000259" key="1">
    <source>
        <dbReference type="Pfam" id="PF00149"/>
    </source>
</evidence>
<protein>
    <submittedName>
        <fullName evidence="2">Metallo-dependent phosphatase</fullName>
    </submittedName>
</protein>
<dbReference type="PANTHER" id="PTHR12905:SF0">
    <property type="entry name" value="CALCINEURIN-LIKE PHOSPHOESTERASE DOMAIN-CONTAINING PROTEIN"/>
    <property type="match status" value="1"/>
</dbReference>
<dbReference type="SUPFAM" id="SSF56300">
    <property type="entry name" value="Metallo-dependent phosphatases"/>
    <property type="match status" value="1"/>
</dbReference>
<dbReference type="Proteomes" id="UP000076727">
    <property type="component" value="Unassembled WGS sequence"/>
</dbReference>
<dbReference type="InterPro" id="IPR029052">
    <property type="entry name" value="Metallo-depent_PP-like"/>
</dbReference>
<feature type="domain" description="Calcineurin-like phosphoesterase" evidence="1">
    <location>
        <begin position="32"/>
        <end position="237"/>
    </location>
</feature>